<dbReference type="SUPFAM" id="SSF52540">
    <property type="entry name" value="P-loop containing nucleoside triphosphate hydrolases"/>
    <property type="match status" value="2"/>
</dbReference>
<dbReference type="AlphaFoldDB" id="A0A1I5AAH2"/>
<dbReference type="FunFam" id="3.40.50.300:FF:000016">
    <property type="entry name" value="Oligopeptide ABC transporter ATP-binding component"/>
    <property type="match status" value="1"/>
</dbReference>
<organism evidence="7 8">
    <name type="scientific">Cohaesibacter marisflavi</name>
    <dbReference type="NCBI Taxonomy" id="655353"/>
    <lineage>
        <taxon>Bacteria</taxon>
        <taxon>Pseudomonadati</taxon>
        <taxon>Pseudomonadota</taxon>
        <taxon>Alphaproteobacteria</taxon>
        <taxon>Hyphomicrobiales</taxon>
        <taxon>Cohaesibacteraceae</taxon>
    </lineage>
</organism>
<reference evidence="7 8" key="1">
    <citation type="submission" date="2016-10" db="EMBL/GenBank/DDBJ databases">
        <authorList>
            <person name="de Groot N.N."/>
        </authorList>
    </citation>
    <scope>NUCLEOTIDE SEQUENCE [LARGE SCALE GENOMIC DNA]</scope>
    <source>
        <strain evidence="7 8">CGMCC 1.9157</strain>
    </source>
</reference>
<dbReference type="Gene3D" id="3.40.50.300">
    <property type="entry name" value="P-loop containing nucleotide triphosphate hydrolases"/>
    <property type="match status" value="2"/>
</dbReference>
<dbReference type="OrthoDB" id="9802264at2"/>
<evidence type="ECO:0000313" key="8">
    <source>
        <dbReference type="Proteomes" id="UP000199236"/>
    </source>
</evidence>
<evidence type="ECO:0000256" key="2">
    <source>
        <dbReference type="ARBA" id="ARBA00005417"/>
    </source>
</evidence>
<feature type="domain" description="ABC transporter" evidence="6">
    <location>
        <begin position="28"/>
        <end position="276"/>
    </location>
</feature>
<dbReference type="GO" id="GO:0055085">
    <property type="term" value="P:transmembrane transport"/>
    <property type="evidence" value="ECO:0007669"/>
    <property type="project" value="UniProtKB-ARBA"/>
</dbReference>
<dbReference type="PROSITE" id="PS00211">
    <property type="entry name" value="ABC_TRANSPORTER_1"/>
    <property type="match status" value="1"/>
</dbReference>
<dbReference type="RefSeq" id="WP_090068319.1">
    <property type="nucleotide sequence ID" value="NZ_FOVR01000001.1"/>
</dbReference>
<keyword evidence="5 7" id="KW-0067">ATP-binding</keyword>
<keyword evidence="3" id="KW-0813">Transport</keyword>
<sequence length="571" mass="63107">MSATHVNTHPPVKDKAVPFDAKAPRLAIRNYSLSYATSNGPVKALNNINLEIAPGETHGLVGESGSGKSSMAWSIMRYLPDNAIEKHGAIRLAGQELLEMSPRQMIDIRGQRISMVFQDPSTSLNPTMRIGDQITEVLMAHRGLTKAQARAEAEAALARTGITRPKEMLSRYPHEASGGEKQRVVIATAFACEPELIIFDEPTTALDILTARQILDLFNRLREETHVSALYISHDLGLVSRIADQVSVLHHGDLVEHGPVDEVFNNPQDSYTRRLISAVPHPDRWLGVKKPETKEPLLSLDAVSVRYSPLSFKEKVLKIKPDESEIFWGAKDVSLSVRPGELLGIVGESGSGKSTIAKALTGLNDFTGKVKFGDIEVNGRKQISRDYRRKVQIVFQHPDASLNPRQTIGTILSRPLHLYDVVPSDQIKDRIRELLELVRLPTEYADRYPHQLSGGEKQRVAIARAFAAEPDLVICDEVTAALDVSVQASVTELLVNLQKDTGTACIFITHDLNLIRQIAHRIAVMQHGKLVDLFDRDDADAADRHSYTRALLDAVPVQVSLGVNETEHENV</sequence>
<dbReference type="EMBL" id="FOVR01000001">
    <property type="protein sequence ID" value="SFN59442.1"/>
    <property type="molecule type" value="Genomic_DNA"/>
</dbReference>
<protein>
    <submittedName>
        <fullName evidence="7">Peptide/nickel transport system ATP-binding protein</fullName>
    </submittedName>
</protein>
<evidence type="ECO:0000313" key="7">
    <source>
        <dbReference type="EMBL" id="SFN59442.1"/>
    </source>
</evidence>
<dbReference type="InterPro" id="IPR003593">
    <property type="entry name" value="AAA+_ATPase"/>
</dbReference>
<dbReference type="NCBIfam" id="NF007739">
    <property type="entry name" value="PRK10419.1"/>
    <property type="match status" value="2"/>
</dbReference>
<dbReference type="InterPro" id="IPR013563">
    <property type="entry name" value="Oligopep_ABC_C"/>
</dbReference>
<dbReference type="InterPro" id="IPR017871">
    <property type="entry name" value="ABC_transporter-like_CS"/>
</dbReference>
<dbReference type="Pfam" id="PF08352">
    <property type="entry name" value="oligo_HPY"/>
    <property type="match status" value="1"/>
</dbReference>
<evidence type="ECO:0000259" key="6">
    <source>
        <dbReference type="PROSITE" id="PS50893"/>
    </source>
</evidence>
<dbReference type="NCBIfam" id="NF008453">
    <property type="entry name" value="PRK11308.1"/>
    <property type="match status" value="2"/>
</dbReference>
<dbReference type="GO" id="GO:0005886">
    <property type="term" value="C:plasma membrane"/>
    <property type="evidence" value="ECO:0007669"/>
    <property type="project" value="UniProtKB-SubCell"/>
</dbReference>
<accession>A0A1I5AAH2</accession>
<name>A0A1I5AAH2_9HYPH</name>
<gene>
    <name evidence="7" type="ORF">SAMN04488056_101412</name>
</gene>
<dbReference type="PANTHER" id="PTHR43776">
    <property type="entry name" value="TRANSPORT ATP-BINDING PROTEIN"/>
    <property type="match status" value="1"/>
</dbReference>
<dbReference type="CDD" id="cd03257">
    <property type="entry name" value="ABC_NikE_OppD_transporters"/>
    <property type="match status" value="2"/>
</dbReference>
<evidence type="ECO:0000256" key="1">
    <source>
        <dbReference type="ARBA" id="ARBA00004417"/>
    </source>
</evidence>
<dbReference type="GO" id="GO:0015833">
    <property type="term" value="P:peptide transport"/>
    <property type="evidence" value="ECO:0007669"/>
    <property type="project" value="InterPro"/>
</dbReference>
<dbReference type="Proteomes" id="UP000199236">
    <property type="component" value="Unassembled WGS sequence"/>
</dbReference>
<dbReference type="PROSITE" id="PS50893">
    <property type="entry name" value="ABC_TRANSPORTER_2"/>
    <property type="match status" value="2"/>
</dbReference>
<dbReference type="InterPro" id="IPR050319">
    <property type="entry name" value="ABC_transp_ATP-bind"/>
</dbReference>
<evidence type="ECO:0000256" key="3">
    <source>
        <dbReference type="ARBA" id="ARBA00022448"/>
    </source>
</evidence>
<dbReference type="SMART" id="SM00382">
    <property type="entry name" value="AAA"/>
    <property type="match status" value="2"/>
</dbReference>
<dbReference type="STRING" id="655353.SAMN04488056_101412"/>
<feature type="domain" description="ABC transporter" evidence="6">
    <location>
        <begin position="305"/>
        <end position="552"/>
    </location>
</feature>
<comment type="similarity">
    <text evidence="2">Belongs to the ABC transporter superfamily.</text>
</comment>
<comment type="subcellular location">
    <subcellularLocation>
        <location evidence="1">Cell inner membrane</location>
        <topology evidence="1">Peripheral membrane protein</topology>
    </subcellularLocation>
</comment>
<dbReference type="GO" id="GO:0005524">
    <property type="term" value="F:ATP binding"/>
    <property type="evidence" value="ECO:0007669"/>
    <property type="project" value="UniProtKB-KW"/>
</dbReference>
<evidence type="ECO:0000256" key="5">
    <source>
        <dbReference type="ARBA" id="ARBA00022840"/>
    </source>
</evidence>
<dbReference type="Pfam" id="PF00005">
    <property type="entry name" value="ABC_tran"/>
    <property type="match status" value="2"/>
</dbReference>
<evidence type="ECO:0000256" key="4">
    <source>
        <dbReference type="ARBA" id="ARBA00022741"/>
    </source>
</evidence>
<keyword evidence="8" id="KW-1185">Reference proteome</keyword>
<dbReference type="GO" id="GO:0016887">
    <property type="term" value="F:ATP hydrolysis activity"/>
    <property type="evidence" value="ECO:0007669"/>
    <property type="project" value="InterPro"/>
</dbReference>
<dbReference type="InterPro" id="IPR027417">
    <property type="entry name" value="P-loop_NTPase"/>
</dbReference>
<proteinExistence type="inferred from homology"/>
<dbReference type="PANTHER" id="PTHR43776:SF7">
    <property type="entry name" value="D,D-DIPEPTIDE TRANSPORT ATP-BINDING PROTEIN DDPF-RELATED"/>
    <property type="match status" value="1"/>
</dbReference>
<dbReference type="InterPro" id="IPR003439">
    <property type="entry name" value="ABC_transporter-like_ATP-bd"/>
</dbReference>
<keyword evidence="4" id="KW-0547">Nucleotide-binding</keyword>